<dbReference type="EMBL" id="MVGT01001068">
    <property type="protein sequence ID" value="OVA13893.1"/>
    <property type="molecule type" value="Genomic_DNA"/>
</dbReference>
<feature type="region of interest" description="Disordered" evidence="1">
    <location>
        <begin position="321"/>
        <end position="358"/>
    </location>
</feature>
<proteinExistence type="predicted"/>
<dbReference type="OMA" id="IMAMSAY"/>
<evidence type="ECO:0000313" key="2">
    <source>
        <dbReference type="EMBL" id="OVA13893.1"/>
    </source>
</evidence>
<keyword evidence="3" id="KW-1185">Reference proteome</keyword>
<feature type="region of interest" description="Disordered" evidence="1">
    <location>
        <begin position="244"/>
        <end position="288"/>
    </location>
</feature>
<reference evidence="2 3" key="1">
    <citation type="journal article" date="2017" name="Mol. Plant">
        <title>The Genome of Medicinal Plant Macleaya cordata Provides New Insights into Benzylisoquinoline Alkaloids Metabolism.</title>
        <authorList>
            <person name="Liu X."/>
            <person name="Liu Y."/>
            <person name="Huang P."/>
            <person name="Ma Y."/>
            <person name="Qing Z."/>
            <person name="Tang Q."/>
            <person name="Cao H."/>
            <person name="Cheng P."/>
            <person name="Zheng Y."/>
            <person name="Yuan Z."/>
            <person name="Zhou Y."/>
            <person name="Liu J."/>
            <person name="Tang Z."/>
            <person name="Zhuo Y."/>
            <person name="Zhang Y."/>
            <person name="Yu L."/>
            <person name="Huang J."/>
            <person name="Yang P."/>
            <person name="Peng Q."/>
            <person name="Zhang J."/>
            <person name="Jiang W."/>
            <person name="Zhang Z."/>
            <person name="Lin K."/>
            <person name="Ro D.K."/>
            <person name="Chen X."/>
            <person name="Xiong X."/>
            <person name="Shang Y."/>
            <person name="Huang S."/>
            <person name="Zeng J."/>
        </authorList>
    </citation>
    <scope>NUCLEOTIDE SEQUENCE [LARGE SCALE GENOMIC DNA]</scope>
    <source>
        <strain evidence="3">cv. BLH2017</strain>
        <tissue evidence="2">Root</tissue>
    </source>
</reference>
<dbReference type="Proteomes" id="UP000195402">
    <property type="component" value="Unassembled WGS sequence"/>
</dbReference>
<evidence type="ECO:0000256" key="1">
    <source>
        <dbReference type="SAM" id="MobiDB-lite"/>
    </source>
</evidence>
<gene>
    <name evidence="2" type="ORF">BVC80_1781g27</name>
</gene>
<sequence>MENSIQKRLRLQNEVLKWLNELSDNLQTRANAVTKEVHELLDQTDIVEQDMKNTLNSFRNLSYIGFVDNKISEEDEIYDHTKEDTSKRAEVSIRAQSYEDDILPRYKEALSSGLSSYRSHMQKTNRTSSSGSIFKTGLACDPLPHIIGSAEYIHDNSCGLTDDFLSENLSIDFSHITEPKGVPSSSGTFGSDTIFTDLFGGQQGQAEKDASDPLVSAALDFKAMLEAALLSPYKFYDEGTSSLSDTVHGYDSTTEQRHSQLDDVPSTSPDTVEVARSQHPTGTMDTVLPVTPRNLYSLQNSDIQTHKICTSLISESLFDTEEESVPLSRHETREVLSTENRSGHAGSEISADSDKEEFMHDSLLEDDDAIEKDAVPPSADFLQEIISRTSLSSPDDVNVEVASEH</sequence>
<protein>
    <submittedName>
        <fullName evidence="2">DASH complex subunit Dad2</fullName>
    </submittedName>
</protein>
<accession>A0A200QTW3</accession>
<comment type="caution">
    <text evidence="2">The sequence shown here is derived from an EMBL/GenBank/DDBJ whole genome shotgun (WGS) entry which is preliminary data.</text>
</comment>
<evidence type="ECO:0000313" key="3">
    <source>
        <dbReference type="Proteomes" id="UP000195402"/>
    </source>
</evidence>
<dbReference type="AlphaFoldDB" id="A0A200QTW3"/>
<name>A0A200QTW3_MACCD</name>
<organism evidence="2 3">
    <name type="scientific">Macleaya cordata</name>
    <name type="common">Five-seeded plume-poppy</name>
    <name type="synonym">Bocconia cordata</name>
    <dbReference type="NCBI Taxonomy" id="56857"/>
    <lineage>
        <taxon>Eukaryota</taxon>
        <taxon>Viridiplantae</taxon>
        <taxon>Streptophyta</taxon>
        <taxon>Embryophyta</taxon>
        <taxon>Tracheophyta</taxon>
        <taxon>Spermatophyta</taxon>
        <taxon>Magnoliopsida</taxon>
        <taxon>Ranunculales</taxon>
        <taxon>Papaveraceae</taxon>
        <taxon>Papaveroideae</taxon>
        <taxon>Macleaya</taxon>
    </lineage>
</organism>
<dbReference type="InParanoid" id="A0A200QTW3"/>
<dbReference type="OrthoDB" id="751084at2759"/>
<dbReference type="STRING" id="56857.A0A200QTW3"/>